<dbReference type="EMBL" id="BMAV01022317">
    <property type="protein sequence ID" value="GFY77116.1"/>
    <property type="molecule type" value="Genomic_DNA"/>
</dbReference>
<proteinExistence type="predicted"/>
<name>A0A8X6YU63_9ARAC</name>
<protein>
    <submittedName>
        <fullName evidence="1">Uncharacterized protein</fullName>
    </submittedName>
</protein>
<dbReference type="AlphaFoldDB" id="A0A8X6YU63"/>
<gene>
    <name evidence="1" type="ORF">TNIN_107071</name>
</gene>
<sequence length="100" mass="11324">MVLEEGKETCRVDVHKKEVQEKFRQQMGLLVHAPKFDCGTTNDDNTAREFFLNPVIASSITGIDEILIRKLHVVLTTTACGQNIDAQQFKKFCLATAKHY</sequence>
<evidence type="ECO:0000313" key="2">
    <source>
        <dbReference type="Proteomes" id="UP000886998"/>
    </source>
</evidence>
<reference evidence="1" key="1">
    <citation type="submission" date="2020-08" db="EMBL/GenBank/DDBJ databases">
        <title>Multicomponent nature underlies the extraordinary mechanical properties of spider dragline silk.</title>
        <authorList>
            <person name="Kono N."/>
            <person name="Nakamura H."/>
            <person name="Mori M."/>
            <person name="Yoshida Y."/>
            <person name="Ohtoshi R."/>
            <person name="Malay A.D."/>
            <person name="Moran D.A.P."/>
            <person name="Tomita M."/>
            <person name="Numata K."/>
            <person name="Arakawa K."/>
        </authorList>
    </citation>
    <scope>NUCLEOTIDE SEQUENCE</scope>
</reference>
<organism evidence="1 2">
    <name type="scientific">Trichonephila inaurata madagascariensis</name>
    <dbReference type="NCBI Taxonomy" id="2747483"/>
    <lineage>
        <taxon>Eukaryota</taxon>
        <taxon>Metazoa</taxon>
        <taxon>Ecdysozoa</taxon>
        <taxon>Arthropoda</taxon>
        <taxon>Chelicerata</taxon>
        <taxon>Arachnida</taxon>
        <taxon>Araneae</taxon>
        <taxon>Araneomorphae</taxon>
        <taxon>Entelegynae</taxon>
        <taxon>Araneoidea</taxon>
        <taxon>Nephilidae</taxon>
        <taxon>Trichonephila</taxon>
        <taxon>Trichonephila inaurata</taxon>
    </lineage>
</organism>
<dbReference type="OrthoDB" id="8197165at2759"/>
<comment type="caution">
    <text evidence="1">The sequence shown here is derived from an EMBL/GenBank/DDBJ whole genome shotgun (WGS) entry which is preliminary data.</text>
</comment>
<dbReference type="Proteomes" id="UP000886998">
    <property type="component" value="Unassembled WGS sequence"/>
</dbReference>
<keyword evidence="2" id="KW-1185">Reference proteome</keyword>
<evidence type="ECO:0000313" key="1">
    <source>
        <dbReference type="EMBL" id="GFY77116.1"/>
    </source>
</evidence>
<accession>A0A8X6YU63</accession>